<sequence>MVSQDYWKTPVSDNITVEQFQIQPLEVEYPSEDELTADELRSRESKIVWAGIMAVYLIVVWHYRPSASHTIEVWCIAITLFLSTGVFISAIATILLNLYHTRKVLQKKYALKKRSAWREAAIRTRFATEALHKLHRHNGYTKARVFQLERSSKQLRQAFDSRRFLSFERKFRDLISEYRKIINRLLKYQELELEFEELIKDRVSFPDATQPLPDPPEFPLLEVLQIRSDFDELIEMIDQDASFATIIVILKSTDRQLDPAIILRKMKKKHRA</sequence>
<evidence type="ECO:0000313" key="3">
    <source>
        <dbReference type="Proteomes" id="UP000199021"/>
    </source>
</evidence>
<keyword evidence="1" id="KW-0472">Membrane</keyword>
<dbReference type="STRING" id="478744.SAMN05444359_105123"/>
<keyword evidence="3" id="KW-1185">Reference proteome</keyword>
<keyword evidence="1" id="KW-1133">Transmembrane helix</keyword>
<reference evidence="3" key="1">
    <citation type="submission" date="2016-10" db="EMBL/GenBank/DDBJ databases">
        <authorList>
            <person name="Varghese N."/>
            <person name="Submissions S."/>
        </authorList>
    </citation>
    <scope>NUCLEOTIDE SEQUENCE [LARGE SCALE GENOMIC DNA]</scope>
    <source>
        <strain evidence="3">DSM 24740</strain>
    </source>
</reference>
<keyword evidence="1" id="KW-0812">Transmembrane</keyword>
<proteinExistence type="predicted"/>
<protein>
    <submittedName>
        <fullName evidence="2">Uncharacterized protein</fullName>
    </submittedName>
</protein>
<feature type="transmembrane region" description="Helical" evidence="1">
    <location>
        <begin position="47"/>
        <end position="64"/>
    </location>
</feature>
<feature type="transmembrane region" description="Helical" evidence="1">
    <location>
        <begin position="76"/>
        <end position="99"/>
    </location>
</feature>
<accession>A0A1H9D2S3</accession>
<dbReference type="EMBL" id="FOFB01000005">
    <property type="protein sequence ID" value="SEQ07755.1"/>
    <property type="molecule type" value="Genomic_DNA"/>
</dbReference>
<name>A0A1H9D2S3_9BACT</name>
<gene>
    <name evidence="2" type="ORF">SAMN05444359_105123</name>
</gene>
<evidence type="ECO:0000256" key="1">
    <source>
        <dbReference type="SAM" id="Phobius"/>
    </source>
</evidence>
<dbReference type="RefSeq" id="WP_090166427.1">
    <property type="nucleotide sequence ID" value="NZ_FOFB01000005.1"/>
</dbReference>
<evidence type="ECO:0000313" key="2">
    <source>
        <dbReference type="EMBL" id="SEQ07755.1"/>
    </source>
</evidence>
<dbReference type="Proteomes" id="UP000199021">
    <property type="component" value="Unassembled WGS sequence"/>
</dbReference>
<organism evidence="2 3">
    <name type="scientific">Neolewinella agarilytica</name>
    <dbReference type="NCBI Taxonomy" id="478744"/>
    <lineage>
        <taxon>Bacteria</taxon>
        <taxon>Pseudomonadati</taxon>
        <taxon>Bacteroidota</taxon>
        <taxon>Saprospiria</taxon>
        <taxon>Saprospirales</taxon>
        <taxon>Lewinellaceae</taxon>
        <taxon>Neolewinella</taxon>
    </lineage>
</organism>
<dbReference type="InParanoid" id="A0A1H9D2S3"/>
<dbReference type="AlphaFoldDB" id="A0A1H9D2S3"/>